<gene>
    <name evidence="1" type="ORF">AG0111_0g11772</name>
</gene>
<accession>A0ACB6F6F6</accession>
<evidence type="ECO:0000313" key="1">
    <source>
        <dbReference type="EMBL" id="KAB2100019.1"/>
    </source>
</evidence>
<dbReference type="Proteomes" id="UP000293547">
    <property type="component" value="Unassembled WGS sequence"/>
</dbReference>
<name>A0ACB6F6F6_9PLEO</name>
<sequence length="478" mass="56410">MKTSHKVSESLPHIPSEVIPDKPNKSLDFWYIASHDLKTLARLMMPYMATCIRRRYLLQTLLKKHTWLREVLYPMPMPEDNVHSNLQQATASFWKDPAQTITKLLKLTRMWFFTLLRYTYRMRFFDGNTTYRSDLDEADIQFYEDRRYISELTEREVCRLVCIPDKYGATFYRSCYKSVKRCPAWTKFRATIQTLCRSVGVLTYLKDPEQCLKTLLDNLSSLVLQQRWLRTTSHLDEIAILARSTERHVKELDERVVSVRLMSLNLADDTKQHVENLALQNNELRSTVASLSRSQQCDVNVSSELQRQRRAWEKELQRLRSRLEKNEIMNAQCLITMSEQIKESCINISHPTPASSGTQDVELLVACRWLLEHLPAFDSRQQGFGNRWRLFWQAQWKQYRQNTSRDNHPLRTLICDEKYNKVGSGLYRTLSGFLHEYGRLRTNPLDPDVQKVVDVISPTHYDSNGQIDIEAERQRWCR</sequence>
<proteinExistence type="predicted"/>
<evidence type="ECO:0000313" key="2">
    <source>
        <dbReference type="Proteomes" id="UP000293547"/>
    </source>
</evidence>
<comment type="caution">
    <text evidence="1">The sequence shown here is derived from an EMBL/GenBank/DDBJ whole genome shotgun (WGS) entry which is preliminary data.</text>
</comment>
<dbReference type="EMBL" id="PDWZ02000014">
    <property type="protein sequence ID" value="KAB2100019.1"/>
    <property type="molecule type" value="Genomic_DNA"/>
</dbReference>
<keyword evidence="2" id="KW-1185">Reference proteome</keyword>
<protein>
    <submittedName>
        <fullName evidence="1">Uncharacterized protein</fullName>
    </submittedName>
</protein>
<reference evidence="1 2" key="1">
    <citation type="journal article" date="2019" name="bioRxiv">
        <title>Genomics, evolutionary history and diagnostics of the Alternaria alternata species group including apple and Asian pear pathotypes.</title>
        <authorList>
            <person name="Armitage A.D."/>
            <person name="Cockerton H.M."/>
            <person name="Sreenivasaprasad S."/>
            <person name="Woodhall J.W."/>
            <person name="Lane C.R."/>
            <person name="Harrison R.J."/>
            <person name="Clarkson J.P."/>
        </authorList>
    </citation>
    <scope>NUCLEOTIDE SEQUENCE [LARGE SCALE GENOMIC DNA]</scope>
    <source>
        <strain evidence="1 2">FERA 650</strain>
    </source>
</reference>
<organism evidence="1 2">
    <name type="scientific">Alternaria gaisen</name>
    <dbReference type="NCBI Taxonomy" id="167740"/>
    <lineage>
        <taxon>Eukaryota</taxon>
        <taxon>Fungi</taxon>
        <taxon>Dikarya</taxon>
        <taxon>Ascomycota</taxon>
        <taxon>Pezizomycotina</taxon>
        <taxon>Dothideomycetes</taxon>
        <taxon>Pleosporomycetidae</taxon>
        <taxon>Pleosporales</taxon>
        <taxon>Pleosporineae</taxon>
        <taxon>Pleosporaceae</taxon>
        <taxon>Alternaria</taxon>
        <taxon>Alternaria sect. Alternaria</taxon>
    </lineage>
</organism>